<accession>A0A7C9AFW0</accession>
<name>A0A7C9AFW0_OPUST</name>
<evidence type="ECO:0000313" key="1">
    <source>
        <dbReference type="EMBL" id="MBA4665671.1"/>
    </source>
</evidence>
<sequence>MRYQGLYQIVVVCHSSWYNLFSLQFSSEVQFHHQSYRRCEVLQLVFFNIRKCLTFGTMQLPICFLASAPTVPHNMTSRKLLNIIRPKTHFTFGGTRSIARHKNIRFLAYYHLTWREVLGGH</sequence>
<reference evidence="1" key="2">
    <citation type="submission" date="2020-07" db="EMBL/GenBank/DDBJ databases">
        <authorList>
            <person name="Vera ALvarez R."/>
            <person name="Arias-Moreno D.M."/>
            <person name="Jimenez-Jacinto V."/>
            <person name="Jimenez-Bremont J.F."/>
            <person name="Swaminathan K."/>
            <person name="Moose S.P."/>
            <person name="Guerrero-Gonzalez M.L."/>
            <person name="Marino-Ramirez L."/>
            <person name="Landsman D."/>
            <person name="Rodriguez-Kessler M."/>
            <person name="Delgado-Sanchez P."/>
        </authorList>
    </citation>
    <scope>NUCLEOTIDE SEQUENCE</scope>
    <source>
        <tissue evidence="1">Cladode</tissue>
    </source>
</reference>
<reference evidence="1" key="1">
    <citation type="journal article" date="2013" name="J. Plant Res.">
        <title>Effect of fungi and light on seed germination of three Opuntia species from semiarid lands of central Mexico.</title>
        <authorList>
            <person name="Delgado-Sanchez P."/>
            <person name="Jimenez-Bremont J.F."/>
            <person name="Guerrero-Gonzalez Mde L."/>
            <person name="Flores J."/>
        </authorList>
    </citation>
    <scope>NUCLEOTIDE SEQUENCE</scope>
    <source>
        <tissue evidence="1">Cladode</tissue>
    </source>
</reference>
<organism evidence="1">
    <name type="scientific">Opuntia streptacantha</name>
    <name type="common">Prickly pear cactus</name>
    <name type="synonym">Opuntia cardona</name>
    <dbReference type="NCBI Taxonomy" id="393608"/>
    <lineage>
        <taxon>Eukaryota</taxon>
        <taxon>Viridiplantae</taxon>
        <taxon>Streptophyta</taxon>
        <taxon>Embryophyta</taxon>
        <taxon>Tracheophyta</taxon>
        <taxon>Spermatophyta</taxon>
        <taxon>Magnoliopsida</taxon>
        <taxon>eudicotyledons</taxon>
        <taxon>Gunneridae</taxon>
        <taxon>Pentapetalae</taxon>
        <taxon>Caryophyllales</taxon>
        <taxon>Cactineae</taxon>
        <taxon>Cactaceae</taxon>
        <taxon>Opuntioideae</taxon>
        <taxon>Opuntia</taxon>
    </lineage>
</organism>
<proteinExistence type="predicted"/>
<dbReference type="EMBL" id="GISG01227965">
    <property type="protein sequence ID" value="MBA4665671.1"/>
    <property type="molecule type" value="Transcribed_RNA"/>
</dbReference>
<protein>
    <submittedName>
        <fullName evidence="1">Uncharacterized protein</fullName>
    </submittedName>
</protein>
<dbReference type="AlphaFoldDB" id="A0A7C9AFW0"/>